<comment type="caution">
    <text evidence="1">The sequence shown here is derived from an EMBL/GenBank/DDBJ whole genome shotgun (WGS) entry which is preliminary data.</text>
</comment>
<proteinExistence type="predicted"/>
<name>A0A1V9YF87_ACHHY</name>
<dbReference type="Proteomes" id="UP000243579">
    <property type="component" value="Unassembled WGS sequence"/>
</dbReference>
<evidence type="ECO:0000313" key="1">
    <source>
        <dbReference type="EMBL" id="OQR84378.1"/>
    </source>
</evidence>
<keyword evidence="2" id="KW-1185">Reference proteome</keyword>
<dbReference type="AlphaFoldDB" id="A0A1V9YF87"/>
<reference evidence="1 2" key="1">
    <citation type="journal article" date="2014" name="Genome Biol. Evol.">
        <title>The secreted proteins of Achlya hypogyna and Thraustotheca clavata identify the ancestral oomycete secretome and reveal gene acquisitions by horizontal gene transfer.</title>
        <authorList>
            <person name="Misner I."/>
            <person name="Blouin N."/>
            <person name="Leonard G."/>
            <person name="Richards T.A."/>
            <person name="Lane C.E."/>
        </authorList>
    </citation>
    <scope>NUCLEOTIDE SEQUENCE [LARGE SCALE GENOMIC DNA]</scope>
    <source>
        <strain evidence="1 2">ATCC 48635</strain>
    </source>
</reference>
<accession>A0A1V9YF87</accession>
<protein>
    <submittedName>
        <fullName evidence="1">Uncharacterized protein</fullName>
    </submittedName>
</protein>
<gene>
    <name evidence="1" type="ORF">ACHHYP_13456</name>
</gene>
<evidence type="ECO:0000313" key="2">
    <source>
        <dbReference type="Proteomes" id="UP000243579"/>
    </source>
</evidence>
<sequence>MLQFLHGKPLTGLPATHFRSFSQDLVFLPKGQAALGLNRAMDMWETRMMSIMPRVVQATSRPDIEKPEWTQPSVELLTRHYYPWGPLTICFTQTEPSRQLRSCLKIHDCPAAGSQC</sequence>
<organism evidence="1 2">
    <name type="scientific">Achlya hypogyna</name>
    <name type="common">Oomycete</name>
    <name type="synonym">Protoachlya hypogyna</name>
    <dbReference type="NCBI Taxonomy" id="1202772"/>
    <lineage>
        <taxon>Eukaryota</taxon>
        <taxon>Sar</taxon>
        <taxon>Stramenopiles</taxon>
        <taxon>Oomycota</taxon>
        <taxon>Saprolegniomycetes</taxon>
        <taxon>Saprolegniales</taxon>
        <taxon>Achlyaceae</taxon>
        <taxon>Achlya</taxon>
    </lineage>
</organism>
<dbReference type="EMBL" id="JNBR01001876">
    <property type="protein sequence ID" value="OQR84378.1"/>
    <property type="molecule type" value="Genomic_DNA"/>
</dbReference>